<protein>
    <submittedName>
        <fullName evidence="6">Helix-turn-helix transcriptional regulator</fullName>
    </submittedName>
</protein>
<dbReference type="Pfam" id="PF00196">
    <property type="entry name" value="GerE"/>
    <property type="match status" value="1"/>
</dbReference>
<dbReference type="EMBL" id="JBBNOP010000004">
    <property type="protein sequence ID" value="MEQ3362668.1"/>
    <property type="molecule type" value="Genomic_DNA"/>
</dbReference>
<comment type="caution">
    <text evidence="6">The sequence shown here is derived from an EMBL/GenBank/DDBJ whole genome shotgun (WGS) entry which is preliminary data.</text>
</comment>
<evidence type="ECO:0000259" key="5">
    <source>
        <dbReference type="PROSITE" id="PS50043"/>
    </source>
</evidence>
<dbReference type="PROSITE" id="PS00622">
    <property type="entry name" value="HTH_LUXR_1"/>
    <property type="match status" value="1"/>
</dbReference>
<gene>
    <name evidence="6" type="ORF">AAA083_06735</name>
</gene>
<evidence type="ECO:0000256" key="2">
    <source>
        <dbReference type="ARBA" id="ARBA00023125"/>
    </source>
</evidence>
<dbReference type="SUPFAM" id="SSF46894">
    <property type="entry name" value="C-terminal effector domain of the bipartite response regulators"/>
    <property type="match status" value="1"/>
</dbReference>
<evidence type="ECO:0000256" key="1">
    <source>
        <dbReference type="ARBA" id="ARBA00023015"/>
    </source>
</evidence>
<evidence type="ECO:0000256" key="3">
    <source>
        <dbReference type="ARBA" id="ARBA00023163"/>
    </source>
</evidence>
<dbReference type="InterPro" id="IPR016032">
    <property type="entry name" value="Sig_transdc_resp-reg_C-effctor"/>
</dbReference>
<keyword evidence="4" id="KW-0472">Membrane</keyword>
<keyword evidence="4" id="KW-0812">Transmembrane</keyword>
<evidence type="ECO:0000256" key="4">
    <source>
        <dbReference type="SAM" id="Phobius"/>
    </source>
</evidence>
<name>A0ABV1JC56_9ACTN</name>
<sequence length="253" mass="27595">MQVMLAWADASQADSPMLAAALAFGVYFAKPSNRSSVASIIAVCFLFIIGLFLLFADPNRISAFGMDVISIARNCLEFLLLSLLLSTVRMRKCPPPAQVLKYYLLPLYATQFISFWAVPALMSAMGETAEDRVYGVIALCVFLLMIGMLVSLGVLLAARGKAKSTAASAANQGSEAKGQAILLSSEMSRRYGLTEREAETASLLAQGYSYKRISERLFISVSTVQSHTRSAYRKCGVNSREELMDLAESINRE</sequence>
<proteinExistence type="predicted"/>
<feature type="domain" description="HTH luxR-type" evidence="5">
    <location>
        <begin position="186"/>
        <end position="251"/>
    </location>
</feature>
<evidence type="ECO:0000313" key="7">
    <source>
        <dbReference type="Proteomes" id="UP001487305"/>
    </source>
</evidence>
<feature type="transmembrane region" description="Helical" evidence="4">
    <location>
        <begin position="100"/>
        <end position="121"/>
    </location>
</feature>
<dbReference type="CDD" id="cd06170">
    <property type="entry name" value="LuxR_C_like"/>
    <property type="match status" value="1"/>
</dbReference>
<keyword evidence="3" id="KW-0804">Transcription</keyword>
<dbReference type="Proteomes" id="UP001487305">
    <property type="component" value="Unassembled WGS sequence"/>
</dbReference>
<feature type="transmembrane region" description="Helical" evidence="4">
    <location>
        <begin position="133"/>
        <end position="158"/>
    </location>
</feature>
<organism evidence="6 7">
    <name type="scientific">Raoultibacter massiliensis</name>
    <dbReference type="NCBI Taxonomy" id="1852371"/>
    <lineage>
        <taxon>Bacteria</taxon>
        <taxon>Bacillati</taxon>
        <taxon>Actinomycetota</taxon>
        <taxon>Coriobacteriia</taxon>
        <taxon>Eggerthellales</taxon>
        <taxon>Eggerthellaceae</taxon>
        <taxon>Raoultibacter</taxon>
    </lineage>
</organism>
<evidence type="ECO:0000313" key="6">
    <source>
        <dbReference type="EMBL" id="MEQ3362668.1"/>
    </source>
</evidence>
<dbReference type="PANTHER" id="PTHR44688:SF16">
    <property type="entry name" value="DNA-BINDING TRANSCRIPTIONAL ACTIVATOR DEVR_DOSR"/>
    <property type="match status" value="1"/>
</dbReference>
<keyword evidence="2" id="KW-0238">DNA-binding</keyword>
<dbReference type="SMART" id="SM00421">
    <property type="entry name" value="HTH_LUXR"/>
    <property type="match status" value="1"/>
</dbReference>
<dbReference type="Gene3D" id="1.10.10.10">
    <property type="entry name" value="Winged helix-like DNA-binding domain superfamily/Winged helix DNA-binding domain"/>
    <property type="match status" value="1"/>
</dbReference>
<feature type="transmembrane region" description="Helical" evidence="4">
    <location>
        <begin position="36"/>
        <end position="56"/>
    </location>
</feature>
<accession>A0ABV1JC56</accession>
<keyword evidence="4" id="KW-1133">Transmembrane helix</keyword>
<dbReference type="PROSITE" id="PS50043">
    <property type="entry name" value="HTH_LUXR_2"/>
    <property type="match status" value="1"/>
</dbReference>
<dbReference type="RefSeq" id="WP_349227347.1">
    <property type="nucleotide sequence ID" value="NZ_JBBNOP010000004.1"/>
</dbReference>
<keyword evidence="7" id="KW-1185">Reference proteome</keyword>
<dbReference type="InterPro" id="IPR000792">
    <property type="entry name" value="Tscrpt_reg_LuxR_C"/>
</dbReference>
<dbReference type="InterPro" id="IPR036388">
    <property type="entry name" value="WH-like_DNA-bd_sf"/>
</dbReference>
<reference evidence="6 7" key="1">
    <citation type="submission" date="2024-04" db="EMBL/GenBank/DDBJ databases">
        <title>Human intestinal bacterial collection.</title>
        <authorList>
            <person name="Pauvert C."/>
            <person name="Hitch T.C.A."/>
            <person name="Clavel T."/>
        </authorList>
    </citation>
    <scope>NUCLEOTIDE SEQUENCE [LARGE SCALE GENOMIC DNA]</scope>
    <source>
        <strain evidence="6 7">CLA-KB-H42</strain>
    </source>
</reference>
<dbReference type="PANTHER" id="PTHR44688">
    <property type="entry name" value="DNA-BINDING TRANSCRIPTIONAL ACTIVATOR DEVR_DOSR"/>
    <property type="match status" value="1"/>
</dbReference>
<keyword evidence="1" id="KW-0805">Transcription regulation</keyword>
<dbReference type="PRINTS" id="PR00038">
    <property type="entry name" value="HTHLUXR"/>
</dbReference>